<evidence type="ECO:0000313" key="3">
    <source>
        <dbReference type="Proteomes" id="UP001151287"/>
    </source>
</evidence>
<evidence type="ECO:0000256" key="1">
    <source>
        <dbReference type="SAM" id="MobiDB-lite"/>
    </source>
</evidence>
<proteinExistence type="predicted"/>
<dbReference type="Pfam" id="PF06101">
    <property type="entry name" value="Vps62"/>
    <property type="match status" value="1"/>
</dbReference>
<name>A0A9Q0HQM6_9POAL</name>
<dbReference type="AlphaFoldDB" id="A0A9Q0HQM6"/>
<keyword evidence="3" id="KW-1185">Reference proteome</keyword>
<organism evidence="2 3">
    <name type="scientific">Rhynchospora breviuscula</name>
    <dbReference type="NCBI Taxonomy" id="2022672"/>
    <lineage>
        <taxon>Eukaryota</taxon>
        <taxon>Viridiplantae</taxon>
        <taxon>Streptophyta</taxon>
        <taxon>Embryophyta</taxon>
        <taxon>Tracheophyta</taxon>
        <taxon>Spermatophyta</taxon>
        <taxon>Magnoliopsida</taxon>
        <taxon>Liliopsida</taxon>
        <taxon>Poales</taxon>
        <taxon>Cyperaceae</taxon>
        <taxon>Cyperoideae</taxon>
        <taxon>Rhynchosporeae</taxon>
        <taxon>Rhynchospora</taxon>
    </lineage>
</organism>
<reference evidence="2" key="1">
    <citation type="journal article" date="2022" name="Cell">
        <title>Repeat-based holocentromeres influence genome architecture and karyotype evolution.</title>
        <authorList>
            <person name="Hofstatter P.G."/>
            <person name="Thangavel G."/>
            <person name="Lux T."/>
            <person name="Neumann P."/>
            <person name="Vondrak T."/>
            <person name="Novak P."/>
            <person name="Zhang M."/>
            <person name="Costa L."/>
            <person name="Castellani M."/>
            <person name="Scott A."/>
            <person name="Toegelov H."/>
            <person name="Fuchs J."/>
            <person name="Mata-Sucre Y."/>
            <person name="Dias Y."/>
            <person name="Vanzela A.L.L."/>
            <person name="Huettel B."/>
            <person name="Almeida C.C.S."/>
            <person name="Simkova H."/>
            <person name="Souza G."/>
            <person name="Pedrosa-Harand A."/>
            <person name="Macas J."/>
            <person name="Mayer K.F.X."/>
            <person name="Houben A."/>
            <person name="Marques A."/>
        </authorList>
    </citation>
    <scope>NUCLEOTIDE SEQUENCE</scope>
    <source>
        <strain evidence="2">RhyBre1mFocal</strain>
    </source>
</reference>
<dbReference type="OrthoDB" id="188042at2759"/>
<protein>
    <recommendedName>
        <fullName evidence="4">Vacuolar protein sorting-associated protein 62</fullName>
    </recommendedName>
</protein>
<evidence type="ECO:0000313" key="2">
    <source>
        <dbReference type="EMBL" id="KAJ1694350.1"/>
    </source>
</evidence>
<dbReference type="InterPro" id="IPR009291">
    <property type="entry name" value="Vps62"/>
</dbReference>
<dbReference type="PANTHER" id="PTHR48166:SF4">
    <property type="entry name" value="OS03G0142900 PROTEIN"/>
    <property type="match status" value="1"/>
</dbReference>
<evidence type="ECO:0008006" key="4">
    <source>
        <dbReference type="Google" id="ProtNLM"/>
    </source>
</evidence>
<feature type="compositionally biased region" description="Basic and acidic residues" evidence="1">
    <location>
        <begin position="12"/>
        <end position="25"/>
    </location>
</feature>
<comment type="caution">
    <text evidence="2">The sequence shown here is derived from an EMBL/GenBank/DDBJ whole genome shotgun (WGS) entry which is preliminary data.</text>
</comment>
<dbReference type="Proteomes" id="UP001151287">
    <property type="component" value="Unassembled WGS sequence"/>
</dbReference>
<sequence length="571" mass="63890">MELLKSFRFKKSREGEKEAGGEHSNDNAVSEPLSLPSPIPQWPRGGGFAEGKIQMGELTLMKVAKFQKIWSCSRKNRNENGATFYKPIDVPSGFFLLGHYCHQNNKPLHGFALAVRESTTEKPLACPAIQKPVDYVLIWKSSSSENETEEESNVYFWVPSPPEGYQAMGFLVTKGPDKPLLDEIACVRTDLTDRSEVRNLILNVQPRSGDATFRVWNTRPVHRGMQGQGIPTGTFFCSANQQCMDDLHPVCLKNVNFDLHAMPNLEQIHALIQHYGPMVFFHPKERFLPSSVSWFFKNGAALYTRENSGGESIDPDGSNLPAHSHNDGQYWIDLPNDTAKGNVKFGNLDSAELYCHIKPALGGTFTDIAMWVFCPFNGPGTLKLGMLNIPLGKIGQHVGDWEHFTLRINNFDGVLSSIYYSQHSGGVWVDTPELEFITGNKAAVYSSKYGHASYPQAGLYLQGSQKLGIGIRNDAAKSDFVLDSSMKYQIVAANYLGDDVVGPHWLKFMREWGPTVIYRSRINADRIIGYLPLKIKCSLEKFLNKLPCELCKEEGPTGPKEKNNWLGDERC</sequence>
<accession>A0A9Q0HQM6</accession>
<dbReference type="EMBL" id="JAMQYH010000003">
    <property type="protein sequence ID" value="KAJ1694350.1"/>
    <property type="molecule type" value="Genomic_DNA"/>
</dbReference>
<gene>
    <name evidence="2" type="ORF">LUZ63_011048</name>
</gene>
<feature type="region of interest" description="Disordered" evidence="1">
    <location>
        <begin position="1"/>
        <end position="33"/>
    </location>
</feature>
<dbReference type="PANTHER" id="PTHR48166">
    <property type="entry name" value="EXPRESSED PROTEIN"/>
    <property type="match status" value="1"/>
</dbReference>